<proteinExistence type="inferred from homology"/>
<comment type="subcellular location">
    <subcellularLocation>
        <location evidence="2">Nucleus</location>
    </subcellularLocation>
</comment>
<dbReference type="PANTHER" id="PTHR33077:SF5">
    <property type="entry name" value="PROTEIN TIFY 9"/>
    <property type="match status" value="1"/>
</dbReference>
<evidence type="ECO:0000313" key="5">
    <source>
        <dbReference type="Proteomes" id="UP000694864"/>
    </source>
</evidence>
<dbReference type="Pfam" id="PF06200">
    <property type="entry name" value="tify"/>
    <property type="match status" value="1"/>
</dbReference>
<dbReference type="SMART" id="SM00979">
    <property type="entry name" value="TIFY"/>
    <property type="match status" value="1"/>
</dbReference>
<dbReference type="GeneID" id="104705569"/>
<sequence>MTRGGATVELDFLGVEKKQTTNNVAPKPRFQKFLDRRRSFREMQGAISKIDPEIIKSLLASGGGGTGTESPSVPSTPREHQLQIPISPVHASLARQSTEAVSGTVPMTIFYSGAVSVYQVSRNKAEEIMKVAKDTAVSKKDESSTETHLSVITPTTLRPKLFGQNLEGDLPIARRKSLQRFLEKRKERVVSTSPYYHPTSA</sequence>
<evidence type="ECO:0000256" key="3">
    <source>
        <dbReference type="SAM" id="MobiDB-lite"/>
    </source>
</evidence>
<organism evidence="5 6">
    <name type="scientific">Camelina sativa</name>
    <name type="common">False flax</name>
    <name type="synonym">Myagrum sativum</name>
    <dbReference type="NCBI Taxonomy" id="90675"/>
    <lineage>
        <taxon>Eukaryota</taxon>
        <taxon>Viridiplantae</taxon>
        <taxon>Streptophyta</taxon>
        <taxon>Embryophyta</taxon>
        <taxon>Tracheophyta</taxon>
        <taxon>Spermatophyta</taxon>
        <taxon>Magnoliopsida</taxon>
        <taxon>eudicotyledons</taxon>
        <taxon>Gunneridae</taxon>
        <taxon>Pentapetalae</taxon>
        <taxon>rosids</taxon>
        <taxon>malvids</taxon>
        <taxon>Brassicales</taxon>
        <taxon>Brassicaceae</taxon>
        <taxon>Camelineae</taxon>
        <taxon>Camelina</taxon>
    </lineage>
</organism>
<dbReference type="Proteomes" id="UP000694864">
    <property type="component" value="Chromosome 8"/>
</dbReference>
<evidence type="ECO:0000256" key="1">
    <source>
        <dbReference type="ARBA" id="ARBA00008614"/>
    </source>
</evidence>
<keyword evidence="2" id="KW-1184">Jasmonic acid signaling pathway</keyword>
<dbReference type="RefSeq" id="XP_010419889.1">
    <property type="nucleotide sequence ID" value="XM_010421587.2"/>
</dbReference>
<reference evidence="5" key="1">
    <citation type="journal article" date="2014" name="Nat. Commun.">
        <title>The emerging biofuel crop Camelina sativa retains a highly undifferentiated hexaploid genome structure.</title>
        <authorList>
            <person name="Kagale S."/>
            <person name="Koh C."/>
            <person name="Nixon J."/>
            <person name="Bollina V."/>
            <person name="Clarke W.E."/>
            <person name="Tuteja R."/>
            <person name="Spillane C."/>
            <person name="Robinson S.J."/>
            <person name="Links M.G."/>
            <person name="Clarke C."/>
            <person name="Higgins E.E."/>
            <person name="Huebert T."/>
            <person name="Sharpe A.G."/>
            <person name="Parkin I.A."/>
        </authorList>
    </citation>
    <scope>NUCLEOTIDE SEQUENCE [LARGE SCALE GENOMIC DNA]</scope>
    <source>
        <strain evidence="5">cv. DH55</strain>
    </source>
</reference>
<evidence type="ECO:0000256" key="2">
    <source>
        <dbReference type="RuleBase" id="RU369065"/>
    </source>
</evidence>
<comment type="similarity">
    <text evidence="1 2">Belongs to the TIFY/JAZ family.</text>
</comment>
<dbReference type="Pfam" id="PF09425">
    <property type="entry name" value="Jas_motif"/>
    <property type="match status" value="1"/>
</dbReference>
<name>A0ABM0T2D5_CAMSA</name>
<dbReference type="InterPro" id="IPR018467">
    <property type="entry name" value="CCT_CS"/>
</dbReference>
<comment type="domain">
    <text evidence="2">The jas domain is required for interaction with COI1.</text>
</comment>
<protein>
    <recommendedName>
        <fullName evidence="2">Protein TIFY</fullName>
    </recommendedName>
    <alternativeName>
        <fullName evidence="2">Jasmonate ZIM domain-containing protein</fullName>
    </alternativeName>
</protein>
<feature type="region of interest" description="Disordered" evidence="3">
    <location>
        <begin position="59"/>
        <end position="79"/>
    </location>
</feature>
<feature type="domain" description="Tify" evidence="4">
    <location>
        <begin position="100"/>
        <end position="134"/>
    </location>
</feature>
<keyword evidence="2" id="KW-0539">Nucleus</keyword>
<evidence type="ECO:0000259" key="4">
    <source>
        <dbReference type="PROSITE" id="PS51320"/>
    </source>
</evidence>
<dbReference type="PROSITE" id="PS51320">
    <property type="entry name" value="TIFY"/>
    <property type="match status" value="1"/>
</dbReference>
<dbReference type="PANTHER" id="PTHR33077">
    <property type="entry name" value="PROTEIN TIFY 4A-RELATED-RELATED"/>
    <property type="match status" value="1"/>
</dbReference>
<keyword evidence="5" id="KW-1185">Reference proteome</keyword>
<dbReference type="InterPro" id="IPR040390">
    <property type="entry name" value="TIFY/JAZ"/>
</dbReference>
<accession>A0ABM0T2D5</accession>
<reference evidence="6" key="2">
    <citation type="submission" date="2025-08" db="UniProtKB">
        <authorList>
            <consortium name="RefSeq"/>
        </authorList>
    </citation>
    <scope>IDENTIFICATION</scope>
    <source>
        <tissue evidence="6">Leaf</tissue>
    </source>
</reference>
<evidence type="ECO:0000313" key="6">
    <source>
        <dbReference type="RefSeq" id="XP_010419889.1"/>
    </source>
</evidence>
<dbReference type="InterPro" id="IPR010399">
    <property type="entry name" value="Tify_dom"/>
</dbReference>
<gene>
    <name evidence="6" type="primary">LOC104705569</name>
</gene>
<comment type="function">
    <text evidence="2">Repressor of jasmonate responses.</text>
</comment>